<dbReference type="InterPro" id="IPR024382">
    <property type="entry name" value="Vps3844_C"/>
</dbReference>
<evidence type="ECO:0000313" key="4">
    <source>
        <dbReference type="EMBL" id="KNE69462.1"/>
    </source>
</evidence>
<name>A0A0L0T414_ALLM3</name>
<sequence length="372" mass="38531">MPARTLTRTRLLVAAVALLALLACSADATSTSAVFVNPNAAARKPDQPAPALSRDQALDIYAYLVGSSRNANFADRPVADALERTATAAAGGSTTASLFAPEAPTKHVVVVAPGVNHEDLGFDATFHVQDDLPLDANLVSTVKDRVLDEYADDDFIPEDAADFDEVDVAVDDLEEALAKLRQWSSKTPKLGAIRINGIDQDDDDYQDQIAKVRDLISQLSQTLPTVSTSLITPNSAGTVAAGKIEQTDATAASTAQSASPVAAAAAAPRLSSNFTELTCFTSASACSSSTNSCSQHGTCMNRGSASHPCWKCTCTKAGYRKYAGASCADDDISSEVALFGGITIAFIAMLAGTIMMVASAANGNSGGGSRID</sequence>
<keyword evidence="1" id="KW-0472">Membrane</keyword>
<dbReference type="Pfam" id="PF12955">
    <property type="entry name" value="Vps3844_C"/>
    <property type="match status" value="1"/>
</dbReference>
<keyword evidence="5" id="KW-1185">Reference proteome</keyword>
<gene>
    <name evidence="4" type="ORF">AMAG_14034</name>
</gene>
<dbReference type="STRING" id="578462.A0A0L0T414"/>
<feature type="chain" id="PRO_5005548343" description="Vacuolar sorting protein Vps3844 C-terminal domain-containing protein" evidence="2">
    <location>
        <begin position="29"/>
        <end position="372"/>
    </location>
</feature>
<protein>
    <recommendedName>
        <fullName evidence="3">Vacuolar sorting protein Vps3844 C-terminal domain-containing protein</fullName>
    </recommendedName>
</protein>
<feature type="transmembrane region" description="Helical" evidence="1">
    <location>
        <begin position="336"/>
        <end position="361"/>
    </location>
</feature>
<proteinExistence type="predicted"/>
<dbReference type="Proteomes" id="UP000054350">
    <property type="component" value="Unassembled WGS sequence"/>
</dbReference>
<dbReference type="InterPro" id="IPR053065">
    <property type="entry name" value="Archenteron_Induction-Rel"/>
</dbReference>
<dbReference type="PROSITE" id="PS51257">
    <property type="entry name" value="PROKAR_LIPOPROTEIN"/>
    <property type="match status" value="1"/>
</dbReference>
<evidence type="ECO:0000259" key="3">
    <source>
        <dbReference type="Pfam" id="PF12955"/>
    </source>
</evidence>
<evidence type="ECO:0000256" key="1">
    <source>
        <dbReference type="SAM" id="Phobius"/>
    </source>
</evidence>
<keyword evidence="1" id="KW-0812">Transmembrane</keyword>
<reference evidence="5" key="2">
    <citation type="submission" date="2009-11" db="EMBL/GenBank/DDBJ databases">
        <title>The Genome Sequence of Allomyces macrogynus strain ATCC 38327.</title>
        <authorList>
            <consortium name="The Broad Institute Genome Sequencing Platform"/>
            <person name="Russ C."/>
            <person name="Cuomo C."/>
            <person name="Shea T."/>
            <person name="Young S.K."/>
            <person name="Zeng Q."/>
            <person name="Koehrsen M."/>
            <person name="Haas B."/>
            <person name="Borodovsky M."/>
            <person name="Guigo R."/>
            <person name="Alvarado L."/>
            <person name="Berlin A."/>
            <person name="Borenstein D."/>
            <person name="Chen Z."/>
            <person name="Engels R."/>
            <person name="Freedman E."/>
            <person name="Gellesch M."/>
            <person name="Goldberg J."/>
            <person name="Griggs A."/>
            <person name="Gujja S."/>
            <person name="Heiman D."/>
            <person name="Hepburn T."/>
            <person name="Howarth C."/>
            <person name="Jen D."/>
            <person name="Larson L."/>
            <person name="Lewis B."/>
            <person name="Mehta T."/>
            <person name="Park D."/>
            <person name="Pearson M."/>
            <person name="Roberts A."/>
            <person name="Saif S."/>
            <person name="Shenoy N."/>
            <person name="Sisk P."/>
            <person name="Stolte C."/>
            <person name="Sykes S."/>
            <person name="Walk T."/>
            <person name="White J."/>
            <person name="Yandava C."/>
            <person name="Burger G."/>
            <person name="Gray M.W."/>
            <person name="Holland P.W.H."/>
            <person name="King N."/>
            <person name="Lang F.B.F."/>
            <person name="Roger A.J."/>
            <person name="Ruiz-Trillo I."/>
            <person name="Lander E."/>
            <person name="Nusbaum C."/>
        </authorList>
    </citation>
    <scope>NUCLEOTIDE SEQUENCE [LARGE SCALE GENOMIC DNA]</scope>
    <source>
        <strain evidence="5">ATCC 38327</strain>
    </source>
</reference>
<dbReference type="PANTHER" id="PTHR36853:SF1">
    <property type="entry name" value="DUF3844 DOMAIN-CONTAINING PROTEIN"/>
    <property type="match status" value="1"/>
</dbReference>
<feature type="signal peptide" evidence="2">
    <location>
        <begin position="1"/>
        <end position="28"/>
    </location>
</feature>
<accession>A0A0L0T414</accession>
<feature type="domain" description="Vacuolar sorting protein Vps3844 C-terminal" evidence="3">
    <location>
        <begin position="279"/>
        <end position="360"/>
    </location>
</feature>
<dbReference type="OrthoDB" id="5583277at2759"/>
<dbReference type="EMBL" id="GG745361">
    <property type="protein sequence ID" value="KNE69462.1"/>
    <property type="molecule type" value="Genomic_DNA"/>
</dbReference>
<evidence type="ECO:0000313" key="5">
    <source>
        <dbReference type="Proteomes" id="UP000054350"/>
    </source>
</evidence>
<evidence type="ECO:0000256" key="2">
    <source>
        <dbReference type="SAM" id="SignalP"/>
    </source>
</evidence>
<dbReference type="VEuPathDB" id="FungiDB:AMAG_14034"/>
<keyword evidence="2" id="KW-0732">Signal</keyword>
<dbReference type="AlphaFoldDB" id="A0A0L0T414"/>
<reference evidence="4 5" key="1">
    <citation type="submission" date="2009-11" db="EMBL/GenBank/DDBJ databases">
        <title>Annotation of Allomyces macrogynus ATCC 38327.</title>
        <authorList>
            <consortium name="The Broad Institute Genome Sequencing Platform"/>
            <person name="Russ C."/>
            <person name="Cuomo C."/>
            <person name="Burger G."/>
            <person name="Gray M.W."/>
            <person name="Holland P.W.H."/>
            <person name="King N."/>
            <person name="Lang F.B.F."/>
            <person name="Roger A.J."/>
            <person name="Ruiz-Trillo I."/>
            <person name="Young S.K."/>
            <person name="Zeng Q."/>
            <person name="Gargeya S."/>
            <person name="Fitzgerald M."/>
            <person name="Haas B."/>
            <person name="Abouelleil A."/>
            <person name="Alvarado L."/>
            <person name="Arachchi H.M."/>
            <person name="Berlin A."/>
            <person name="Chapman S.B."/>
            <person name="Gearin G."/>
            <person name="Goldberg J."/>
            <person name="Griggs A."/>
            <person name="Gujja S."/>
            <person name="Hansen M."/>
            <person name="Heiman D."/>
            <person name="Howarth C."/>
            <person name="Larimer J."/>
            <person name="Lui A."/>
            <person name="MacDonald P.J.P."/>
            <person name="McCowen C."/>
            <person name="Montmayeur A."/>
            <person name="Murphy C."/>
            <person name="Neiman D."/>
            <person name="Pearson M."/>
            <person name="Priest M."/>
            <person name="Roberts A."/>
            <person name="Saif S."/>
            <person name="Shea T."/>
            <person name="Sisk P."/>
            <person name="Stolte C."/>
            <person name="Sykes S."/>
            <person name="Wortman J."/>
            <person name="Nusbaum C."/>
            <person name="Birren B."/>
        </authorList>
    </citation>
    <scope>NUCLEOTIDE SEQUENCE [LARGE SCALE GENOMIC DNA]</scope>
    <source>
        <strain evidence="4 5">ATCC 38327</strain>
    </source>
</reference>
<keyword evidence="1" id="KW-1133">Transmembrane helix</keyword>
<organism evidence="4 5">
    <name type="scientific">Allomyces macrogynus (strain ATCC 38327)</name>
    <name type="common">Allomyces javanicus var. macrogynus</name>
    <dbReference type="NCBI Taxonomy" id="578462"/>
    <lineage>
        <taxon>Eukaryota</taxon>
        <taxon>Fungi</taxon>
        <taxon>Fungi incertae sedis</taxon>
        <taxon>Blastocladiomycota</taxon>
        <taxon>Blastocladiomycetes</taxon>
        <taxon>Blastocladiales</taxon>
        <taxon>Blastocladiaceae</taxon>
        <taxon>Allomyces</taxon>
    </lineage>
</organism>
<dbReference type="PANTHER" id="PTHR36853">
    <property type="entry name" value="EXPRESSED PROTEIN"/>
    <property type="match status" value="1"/>
</dbReference>
<dbReference type="eggNOG" id="ENOG502S64Q">
    <property type="taxonomic scope" value="Eukaryota"/>
</dbReference>
<dbReference type="GO" id="GO:0005783">
    <property type="term" value="C:endoplasmic reticulum"/>
    <property type="evidence" value="ECO:0007669"/>
    <property type="project" value="TreeGrafter"/>
</dbReference>